<dbReference type="Proteomes" id="UP000649604">
    <property type="component" value="Unassembled WGS sequence"/>
</dbReference>
<comment type="caution">
    <text evidence="8">The sequence shown here is derived from an EMBL/GenBank/DDBJ whole genome shotgun (WGS) entry which is preliminary data.</text>
</comment>
<evidence type="ECO:0000256" key="1">
    <source>
        <dbReference type="ARBA" id="ARBA00004196"/>
    </source>
</evidence>
<dbReference type="EMBL" id="WJJP01000117">
    <property type="protein sequence ID" value="MBD3323700.1"/>
    <property type="molecule type" value="Genomic_DNA"/>
</dbReference>
<comment type="similarity">
    <text evidence="2">Belongs to the bacterial solute-binding protein 5 family.</text>
</comment>
<dbReference type="Pfam" id="PF00496">
    <property type="entry name" value="SBP_bac_5"/>
    <property type="match status" value="1"/>
</dbReference>
<dbReference type="Pfam" id="PF13458">
    <property type="entry name" value="Peripla_BP_6"/>
    <property type="match status" value="1"/>
</dbReference>
<dbReference type="Gene3D" id="3.40.50.2300">
    <property type="match status" value="2"/>
</dbReference>
<dbReference type="InterPro" id="IPR000914">
    <property type="entry name" value="SBP_5_dom"/>
</dbReference>
<evidence type="ECO:0000256" key="2">
    <source>
        <dbReference type="ARBA" id="ARBA00005695"/>
    </source>
</evidence>
<dbReference type="PANTHER" id="PTHR30290:SF10">
    <property type="entry name" value="PERIPLASMIC OLIGOPEPTIDE-BINDING PROTEIN-RELATED"/>
    <property type="match status" value="1"/>
</dbReference>
<dbReference type="InterPro" id="IPR028081">
    <property type="entry name" value="Leu-bd"/>
</dbReference>
<accession>A0A9D5Q4M0</accession>
<dbReference type="InterPro" id="IPR028082">
    <property type="entry name" value="Peripla_BP_I"/>
</dbReference>
<dbReference type="CDD" id="cd06344">
    <property type="entry name" value="PBP1_ABC_HAAT-like"/>
    <property type="match status" value="1"/>
</dbReference>
<evidence type="ECO:0000259" key="7">
    <source>
        <dbReference type="Pfam" id="PF13458"/>
    </source>
</evidence>
<keyword evidence="4" id="KW-0813">Transport</keyword>
<evidence type="ECO:0000256" key="4">
    <source>
        <dbReference type="ARBA" id="ARBA00022448"/>
    </source>
</evidence>
<name>A0A9D5Q4M0_9BACT</name>
<evidence type="ECO:0000259" key="6">
    <source>
        <dbReference type="Pfam" id="PF00496"/>
    </source>
</evidence>
<comment type="similarity">
    <text evidence="3">Belongs to the leucine-binding protein family.</text>
</comment>
<evidence type="ECO:0000256" key="5">
    <source>
        <dbReference type="ARBA" id="ARBA00022729"/>
    </source>
</evidence>
<evidence type="ECO:0000313" key="9">
    <source>
        <dbReference type="Proteomes" id="UP000649604"/>
    </source>
</evidence>
<dbReference type="SUPFAM" id="SSF53822">
    <property type="entry name" value="Periplasmic binding protein-like I"/>
    <property type="match status" value="1"/>
</dbReference>
<gene>
    <name evidence="8" type="ORF">GF339_03890</name>
</gene>
<evidence type="ECO:0000256" key="3">
    <source>
        <dbReference type="ARBA" id="ARBA00010062"/>
    </source>
</evidence>
<dbReference type="Gene3D" id="3.90.76.10">
    <property type="entry name" value="Dipeptide-binding Protein, Domain 1"/>
    <property type="match status" value="1"/>
</dbReference>
<dbReference type="Gene3D" id="3.40.190.10">
    <property type="entry name" value="Periplasmic binding protein-like II"/>
    <property type="match status" value="1"/>
</dbReference>
<proteinExistence type="inferred from homology"/>
<dbReference type="PANTHER" id="PTHR30290">
    <property type="entry name" value="PERIPLASMIC BINDING COMPONENT OF ABC TRANSPORTER"/>
    <property type="match status" value="1"/>
</dbReference>
<reference evidence="8" key="1">
    <citation type="submission" date="2019-11" db="EMBL/GenBank/DDBJ databases">
        <title>Microbial mats filling the niche in hypersaline microbial mats.</title>
        <authorList>
            <person name="Wong H.L."/>
            <person name="Macleod F.I."/>
            <person name="White R.A. III"/>
            <person name="Burns B.P."/>
        </authorList>
    </citation>
    <scope>NUCLEOTIDE SEQUENCE</scope>
    <source>
        <strain evidence="8">Rbin_158</strain>
    </source>
</reference>
<dbReference type="CDD" id="cd08504">
    <property type="entry name" value="PBP2_OppA"/>
    <property type="match status" value="1"/>
</dbReference>
<evidence type="ECO:0000313" key="8">
    <source>
        <dbReference type="EMBL" id="MBD3323700.1"/>
    </source>
</evidence>
<dbReference type="AlphaFoldDB" id="A0A9D5Q4M0"/>
<dbReference type="GO" id="GO:0015833">
    <property type="term" value="P:peptide transport"/>
    <property type="evidence" value="ECO:0007669"/>
    <property type="project" value="TreeGrafter"/>
</dbReference>
<keyword evidence="5" id="KW-0732">Signal</keyword>
<dbReference type="Gene3D" id="3.10.105.10">
    <property type="entry name" value="Dipeptide-binding Protein, Domain 3"/>
    <property type="match status" value="1"/>
</dbReference>
<sequence>MENVRMKVINLWVILVACVVGLLACNSGQMAAEKRAEHAAEAQGEIVLGIVHSSNFPSLFLEGVNLAVEQLNQQGGILGRPLKTLVYDDEGDDQKGQQIAKDLADNREVVAVVGHTFSEVAIPVSIIYEKAGILFISPGASDPGLTRYGGNFTFRNIPSGEEIGRQIADFAFRHGVSQVAIFRQRQDAYKRLAESFSAHASTQNIETVTVRSFFGSEENFREQLSDIKRMYSFDAVLIIGLVPPAGTLIKQARDIGITVPILGTDGLDTPRLWTEAGRAAEGTVVVTVFNPDKPTLVTRNFVRQFKNHYGIEPDTWAAQGYDAIQLLAHAIQESGSTVPLVIASTLRFLENWHGVTGSYSFTRNGDITGKSVFFKVARNGSFEFLERETAADAEIDPLHVIEDITLRIPLNEPIDTIDPGRGYKTNSVEIIEQLFLGLTDFNPKTLQTVPELAESWTVSPDGTVYQFSLRPDVTWTDGTPVTAHDVVAAVHRNLHPDLRSPFIDDLYILQNAQAFHQGDIDDLTQVGVRAINNLTVEFTLEHAAVYFPAVAGLGGFHPIPRHVLEQYGEAWIDLEHIQTNGPYRPVFWDKGNLLILRKNLAYSEADNVAIPEVRYAIIAQSSIGFVMYQNNELDILGCSYSRVPKDEIVYIKANPNLHQEYSMHQKLCTSLFFFLTRVSPVDNLLVRKAIAAAIDRQLLVDLILTGDEQPATTLTPPGMAGAVTSREAVGIPFDPDQAKRWLAEAGYPDGKGLPKLHLFYDASDPDHAQIARAIQASLRHYLNIELQYEPTYQEGQTHLYLYSGCADYPDAQNIFNVLHPTVGYRPINWDQLGYFEEFSDALRIAQQSPDQQERNLAYQQAEKILTEDIVFSVPLYFDIAHCLVKPRVKGWYYMPVGGQHIRDWYFEE</sequence>
<dbReference type="GO" id="GO:1904680">
    <property type="term" value="F:peptide transmembrane transporter activity"/>
    <property type="evidence" value="ECO:0007669"/>
    <property type="project" value="TreeGrafter"/>
</dbReference>
<protein>
    <submittedName>
        <fullName evidence="8">ABC transporter substrate-binding protein</fullName>
    </submittedName>
</protein>
<organism evidence="8 9">
    <name type="scientific">candidate division KSB3 bacterium</name>
    <dbReference type="NCBI Taxonomy" id="2044937"/>
    <lineage>
        <taxon>Bacteria</taxon>
        <taxon>candidate division KSB3</taxon>
    </lineage>
</organism>
<dbReference type="PROSITE" id="PS51257">
    <property type="entry name" value="PROKAR_LIPOPROTEIN"/>
    <property type="match status" value="1"/>
</dbReference>
<dbReference type="GO" id="GO:0030313">
    <property type="term" value="C:cell envelope"/>
    <property type="evidence" value="ECO:0007669"/>
    <property type="project" value="UniProtKB-SubCell"/>
</dbReference>
<feature type="domain" description="Solute-binding protein family 5" evidence="6">
    <location>
        <begin position="448"/>
        <end position="818"/>
    </location>
</feature>
<dbReference type="SUPFAM" id="SSF53850">
    <property type="entry name" value="Periplasmic binding protein-like II"/>
    <property type="match status" value="1"/>
</dbReference>
<feature type="domain" description="Leucine-binding protein" evidence="7">
    <location>
        <begin position="60"/>
        <end position="377"/>
    </location>
</feature>
<dbReference type="InterPro" id="IPR039424">
    <property type="entry name" value="SBP_5"/>
</dbReference>
<comment type="subcellular location">
    <subcellularLocation>
        <location evidence="1">Cell envelope</location>
    </subcellularLocation>
</comment>